<evidence type="ECO:0000313" key="3">
    <source>
        <dbReference type="Proteomes" id="UP000235145"/>
    </source>
</evidence>
<dbReference type="Gene3D" id="2.40.160.200">
    <property type="entry name" value="LURP1-related"/>
    <property type="match status" value="1"/>
</dbReference>
<evidence type="ECO:0008006" key="4">
    <source>
        <dbReference type="Google" id="ProtNLM"/>
    </source>
</evidence>
<organism evidence="2 3">
    <name type="scientific">Lactuca sativa</name>
    <name type="common">Garden lettuce</name>
    <dbReference type="NCBI Taxonomy" id="4236"/>
    <lineage>
        <taxon>Eukaryota</taxon>
        <taxon>Viridiplantae</taxon>
        <taxon>Streptophyta</taxon>
        <taxon>Embryophyta</taxon>
        <taxon>Tracheophyta</taxon>
        <taxon>Spermatophyta</taxon>
        <taxon>Magnoliopsida</taxon>
        <taxon>eudicotyledons</taxon>
        <taxon>Gunneridae</taxon>
        <taxon>Pentapetalae</taxon>
        <taxon>asterids</taxon>
        <taxon>campanulids</taxon>
        <taxon>Asterales</taxon>
        <taxon>Asteraceae</taxon>
        <taxon>Cichorioideae</taxon>
        <taxon>Cichorieae</taxon>
        <taxon>Lactucinae</taxon>
        <taxon>Lactuca</taxon>
    </lineage>
</organism>
<name>A0A9R1WVH1_LACSA</name>
<dbReference type="AlphaFoldDB" id="A0A9R1WVH1"/>
<evidence type="ECO:0000256" key="1">
    <source>
        <dbReference type="ARBA" id="ARBA00005437"/>
    </source>
</evidence>
<reference evidence="2 3" key="1">
    <citation type="journal article" date="2017" name="Nat. Commun.">
        <title>Genome assembly with in vitro proximity ligation data and whole-genome triplication in lettuce.</title>
        <authorList>
            <person name="Reyes-Chin-Wo S."/>
            <person name="Wang Z."/>
            <person name="Yang X."/>
            <person name="Kozik A."/>
            <person name="Arikit S."/>
            <person name="Song C."/>
            <person name="Xia L."/>
            <person name="Froenicke L."/>
            <person name="Lavelle D.O."/>
            <person name="Truco M.J."/>
            <person name="Xia R."/>
            <person name="Zhu S."/>
            <person name="Xu C."/>
            <person name="Xu H."/>
            <person name="Xu X."/>
            <person name="Cox K."/>
            <person name="Korf I."/>
            <person name="Meyers B.C."/>
            <person name="Michelmore R.W."/>
        </authorList>
    </citation>
    <scope>NUCLEOTIDE SEQUENCE [LARGE SCALE GENOMIC DNA]</scope>
    <source>
        <strain evidence="3">cv. Salinas</strain>
        <tissue evidence="2">Seedlings</tissue>
    </source>
</reference>
<dbReference type="SUPFAM" id="SSF54518">
    <property type="entry name" value="Tubby C-terminal domain-like"/>
    <property type="match status" value="1"/>
</dbReference>
<dbReference type="OrthoDB" id="97518at2759"/>
<evidence type="ECO:0000313" key="2">
    <source>
        <dbReference type="EMBL" id="KAJ0189096.1"/>
    </source>
</evidence>
<dbReference type="InterPro" id="IPR007612">
    <property type="entry name" value="LOR"/>
</dbReference>
<sequence>MGQQTSNEASVIGHQFVAPYPIDIIVESNSKGKFVVTDTENKLMLKVKPCDSTFHHQRLLLSADDKPILMLRDKILSSHTRWNAFWGKSTSNSDLAFSTKTPSIIQFRKSLHVFLADKTSSKGVCDFKIKGSWSKKNCTIYMGDSSTIIAQMHKMQKSKKVKSAKGKFMVTISKNADYAFVIALIAIVHAMKSTEDEYAEQIIASVGQVVVATV</sequence>
<comment type="caution">
    <text evidence="2">The sequence shown here is derived from an EMBL/GenBank/DDBJ whole genome shotgun (WGS) entry which is preliminary data.</text>
</comment>
<proteinExistence type="inferred from homology"/>
<accession>A0A9R1WVH1</accession>
<protein>
    <recommendedName>
        <fullName evidence="4">Tubby C-terminal-like domain-containing protein</fullName>
    </recommendedName>
</protein>
<dbReference type="Proteomes" id="UP000235145">
    <property type="component" value="Unassembled WGS sequence"/>
</dbReference>
<gene>
    <name evidence="2" type="ORF">LSAT_V11C800434100</name>
</gene>
<keyword evidence="3" id="KW-1185">Reference proteome</keyword>
<dbReference type="InterPro" id="IPR025659">
    <property type="entry name" value="Tubby-like_C"/>
</dbReference>
<dbReference type="PANTHER" id="PTHR31087:SF122">
    <property type="entry name" value="TUBBY-LIKE PROTEIN"/>
    <property type="match status" value="1"/>
</dbReference>
<dbReference type="Gramene" id="rna-gnl|WGS:NBSK|LSAT_8X110521_mrna">
    <property type="protein sequence ID" value="cds-PLY70734.1"/>
    <property type="gene ID" value="gene-LSAT_8X110521"/>
</dbReference>
<dbReference type="InterPro" id="IPR038595">
    <property type="entry name" value="LOR_sf"/>
</dbReference>
<dbReference type="EMBL" id="NBSK02000008">
    <property type="protein sequence ID" value="KAJ0189096.1"/>
    <property type="molecule type" value="Genomic_DNA"/>
</dbReference>
<dbReference type="Pfam" id="PF04525">
    <property type="entry name" value="LOR"/>
    <property type="match status" value="1"/>
</dbReference>
<dbReference type="PANTHER" id="PTHR31087">
    <property type="match status" value="1"/>
</dbReference>
<comment type="similarity">
    <text evidence="1">Belongs to the LOR family.</text>
</comment>